<dbReference type="Gene3D" id="3.30.470.20">
    <property type="entry name" value="ATP-grasp fold, B domain"/>
    <property type="match status" value="1"/>
</dbReference>
<keyword evidence="3 7" id="KW-0547">Nucleotide-binding</keyword>
<dbReference type="InterPro" id="IPR011764">
    <property type="entry name" value="Biotin_carboxylation_dom"/>
</dbReference>
<dbReference type="InterPro" id="IPR013815">
    <property type="entry name" value="ATP_grasp_subdomain_1"/>
</dbReference>
<dbReference type="PROSITE" id="PS00188">
    <property type="entry name" value="BIOTIN"/>
    <property type="match status" value="1"/>
</dbReference>
<dbReference type="InterPro" id="IPR001882">
    <property type="entry name" value="Biotin_BS"/>
</dbReference>
<keyword evidence="2" id="KW-0436">Ligase</keyword>
<keyword evidence="5" id="KW-0809">Transit peptide</keyword>
<comment type="cofactor">
    <cofactor evidence="1">
        <name>biotin</name>
        <dbReference type="ChEBI" id="CHEBI:57586"/>
    </cofactor>
</comment>
<evidence type="ECO:0000313" key="11">
    <source>
        <dbReference type="EMBL" id="MZR31149.1"/>
    </source>
</evidence>
<evidence type="ECO:0000256" key="6">
    <source>
        <dbReference type="ARBA" id="ARBA00023267"/>
    </source>
</evidence>
<organism evidence="11 12">
    <name type="scientific">Sneathiella litorea</name>
    <dbReference type="NCBI Taxonomy" id="2606216"/>
    <lineage>
        <taxon>Bacteria</taxon>
        <taxon>Pseudomonadati</taxon>
        <taxon>Pseudomonadota</taxon>
        <taxon>Alphaproteobacteria</taxon>
        <taxon>Sneathiellales</taxon>
        <taxon>Sneathiellaceae</taxon>
        <taxon>Sneathiella</taxon>
    </lineage>
</organism>
<dbReference type="PROSITE" id="PS00867">
    <property type="entry name" value="CPSASE_2"/>
    <property type="match status" value="1"/>
</dbReference>
<dbReference type="InterPro" id="IPR011761">
    <property type="entry name" value="ATP-grasp"/>
</dbReference>
<dbReference type="PROSITE" id="PS50968">
    <property type="entry name" value="BIOTINYL_LIPOYL"/>
    <property type="match status" value="1"/>
</dbReference>
<dbReference type="Proteomes" id="UP000476030">
    <property type="component" value="Unassembled WGS sequence"/>
</dbReference>
<evidence type="ECO:0000259" key="9">
    <source>
        <dbReference type="PROSITE" id="PS50975"/>
    </source>
</evidence>
<dbReference type="CDD" id="cd06850">
    <property type="entry name" value="biotinyl_domain"/>
    <property type="match status" value="1"/>
</dbReference>
<reference evidence="11 12" key="1">
    <citation type="submission" date="2019-12" db="EMBL/GenBank/DDBJ databases">
        <title>Snethiella sp. nov. sp. isolated from sea sand.</title>
        <authorList>
            <person name="Kim J."/>
            <person name="Jeong S.E."/>
            <person name="Jung H.S."/>
            <person name="Jeon C.O."/>
        </authorList>
    </citation>
    <scope>NUCLEOTIDE SEQUENCE [LARGE SCALE GENOMIC DNA]</scope>
    <source>
        <strain evidence="11 12">DP05</strain>
    </source>
</reference>
<proteinExistence type="predicted"/>
<protein>
    <submittedName>
        <fullName evidence="11">Acetyl-CoA carboxylase biotin carboxylase subunit</fullName>
    </submittedName>
</protein>
<gene>
    <name evidence="11" type="ORF">GQE98_10940</name>
</gene>
<dbReference type="InterPro" id="IPR005481">
    <property type="entry name" value="BC-like_N"/>
</dbReference>
<dbReference type="GO" id="GO:0005524">
    <property type="term" value="F:ATP binding"/>
    <property type="evidence" value="ECO:0007669"/>
    <property type="project" value="UniProtKB-UniRule"/>
</dbReference>
<dbReference type="Pfam" id="PF02786">
    <property type="entry name" value="CPSase_L_D2"/>
    <property type="match status" value="1"/>
</dbReference>
<dbReference type="InterPro" id="IPR048429">
    <property type="entry name" value="MCC_alpha_BT"/>
</dbReference>
<dbReference type="InterPro" id="IPR005479">
    <property type="entry name" value="CPAse_ATP-bd"/>
</dbReference>
<dbReference type="PROSITE" id="PS50979">
    <property type="entry name" value="BC"/>
    <property type="match status" value="1"/>
</dbReference>
<dbReference type="Pfam" id="PF02785">
    <property type="entry name" value="Biotin_carb_C"/>
    <property type="match status" value="1"/>
</dbReference>
<evidence type="ECO:0000256" key="4">
    <source>
        <dbReference type="ARBA" id="ARBA00022840"/>
    </source>
</evidence>
<comment type="caution">
    <text evidence="11">The sequence shown here is derived from an EMBL/GenBank/DDBJ whole genome shotgun (WGS) entry which is preliminary data.</text>
</comment>
<dbReference type="NCBIfam" id="NF006367">
    <property type="entry name" value="PRK08591.1"/>
    <property type="match status" value="1"/>
</dbReference>
<evidence type="ECO:0000313" key="12">
    <source>
        <dbReference type="Proteomes" id="UP000476030"/>
    </source>
</evidence>
<dbReference type="SUPFAM" id="SSF51246">
    <property type="entry name" value="Rudiment single hybrid motif"/>
    <property type="match status" value="1"/>
</dbReference>
<name>A0A6L8W8Y5_9PROT</name>
<dbReference type="RefSeq" id="WP_161315675.1">
    <property type="nucleotide sequence ID" value="NZ_WTUW01000002.1"/>
</dbReference>
<dbReference type="SUPFAM" id="SSF52440">
    <property type="entry name" value="PreATP-grasp domain"/>
    <property type="match status" value="1"/>
</dbReference>
<feature type="domain" description="Lipoyl-binding" evidence="8">
    <location>
        <begin position="590"/>
        <end position="668"/>
    </location>
</feature>
<dbReference type="InterPro" id="IPR000089">
    <property type="entry name" value="Biotin_lipoyl"/>
</dbReference>
<evidence type="ECO:0000259" key="8">
    <source>
        <dbReference type="PROSITE" id="PS50968"/>
    </source>
</evidence>
<dbReference type="PANTHER" id="PTHR18866">
    <property type="entry name" value="CARBOXYLASE:PYRUVATE/ACETYL-COA/PROPIONYL-COA CARBOXYLASE"/>
    <property type="match status" value="1"/>
</dbReference>
<evidence type="ECO:0000256" key="2">
    <source>
        <dbReference type="ARBA" id="ARBA00022598"/>
    </source>
</evidence>
<dbReference type="Gene3D" id="2.40.50.100">
    <property type="match status" value="1"/>
</dbReference>
<dbReference type="EMBL" id="WTUW01000002">
    <property type="protein sequence ID" value="MZR31149.1"/>
    <property type="molecule type" value="Genomic_DNA"/>
</dbReference>
<keyword evidence="4 7" id="KW-0067">ATP-binding</keyword>
<dbReference type="Pfam" id="PF00289">
    <property type="entry name" value="Biotin_carb_N"/>
    <property type="match status" value="1"/>
</dbReference>
<dbReference type="InterPro" id="IPR011054">
    <property type="entry name" value="Rudment_hybrid_motif"/>
</dbReference>
<dbReference type="PROSITE" id="PS50975">
    <property type="entry name" value="ATP_GRASP"/>
    <property type="match status" value="1"/>
</dbReference>
<dbReference type="GO" id="GO:0046872">
    <property type="term" value="F:metal ion binding"/>
    <property type="evidence" value="ECO:0007669"/>
    <property type="project" value="InterPro"/>
</dbReference>
<dbReference type="FunFam" id="3.30.470.20:FF:000028">
    <property type="entry name" value="Methylcrotonoyl-CoA carboxylase subunit alpha, mitochondrial"/>
    <property type="match status" value="1"/>
</dbReference>
<evidence type="ECO:0000256" key="7">
    <source>
        <dbReference type="PROSITE-ProRule" id="PRU00409"/>
    </source>
</evidence>
<dbReference type="PANTHER" id="PTHR18866:SF33">
    <property type="entry name" value="METHYLCROTONOYL-COA CARBOXYLASE SUBUNIT ALPHA, MITOCHONDRIAL-RELATED"/>
    <property type="match status" value="1"/>
</dbReference>
<accession>A0A6L8W8Y5</accession>
<dbReference type="AlphaFoldDB" id="A0A6L8W8Y5"/>
<dbReference type="Pfam" id="PF00364">
    <property type="entry name" value="Biotin_lipoyl"/>
    <property type="match status" value="1"/>
</dbReference>
<dbReference type="InterPro" id="IPR016185">
    <property type="entry name" value="PreATP-grasp_dom_sf"/>
</dbReference>
<dbReference type="Gene3D" id="3.30.700.40">
    <property type="match status" value="1"/>
</dbReference>
<evidence type="ECO:0000256" key="1">
    <source>
        <dbReference type="ARBA" id="ARBA00001953"/>
    </source>
</evidence>
<dbReference type="Gene3D" id="3.40.50.20">
    <property type="match status" value="1"/>
</dbReference>
<keyword evidence="6" id="KW-0092">Biotin</keyword>
<dbReference type="Pfam" id="PF21139">
    <property type="entry name" value="BT_MCC_alpha"/>
    <property type="match status" value="1"/>
</dbReference>
<dbReference type="InterPro" id="IPR005482">
    <property type="entry name" value="Biotin_COase_C"/>
</dbReference>
<dbReference type="FunFam" id="3.30.1490.20:FF:000003">
    <property type="entry name" value="acetyl-CoA carboxylase isoform X1"/>
    <property type="match status" value="1"/>
</dbReference>
<dbReference type="SUPFAM" id="SSF56059">
    <property type="entry name" value="Glutathione synthetase ATP-binding domain-like"/>
    <property type="match status" value="1"/>
</dbReference>
<dbReference type="FunFam" id="3.40.50.20:FF:000010">
    <property type="entry name" value="Propionyl-CoA carboxylase subunit alpha"/>
    <property type="match status" value="1"/>
</dbReference>
<dbReference type="InterPro" id="IPR050856">
    <property type="entry name" value="Biotin_carboxylase_complex"/>
</dbReference>
<feature type="domain" description="Biotin carboxylation" evidence="10">
    <location>
        <begin position="1"/>
        <end position="452"/>
    </location>
</feature>
<dbReference type="SMART" id="SM00878">
    <property type="entry name" value="Biotin_carb_C"/>
    <property type="match status" value="1"/>
</dbReference>
<evidence type="ECO:0000256" key="5">
    <source>
        <dbReference type="ARBA" id="ARBA00022946"/>
    </source>
</evidence>
<dbReference type="InterPro" id="IPR011053">
    <property type="entry name" value="Single_hybrid_motif"/>
</dbReference>
<dbReference type="GO" id="GO:0016874">
    <property type="term" value="F:ligase activity"/>
    <property type="evidence" value="ECO:0007669"/>
    <property type="project" value="UniProtKB-KW"/>
</dbReference>
<dbReference type="Gene3D" id="3.30.1490.20">
    <property type="entry name" value="ATP-grasp fold, A domain"/>
    <property type="match status" value="1"/>
</dbReference>
<keyword evidence="12" id="KW-1185">Reference proteome</keyword>
<feature type="domain" description="ATP-grasp" evidence="9">
    <location>
        <begin position="120"/>
        <end position="322"/>
    </location>
</feature>
<sequence length="673" mass="72412">MFKKILIANRGEIACRVMATAAKLGVRTVAVYSEADANARHVEMADEAVLIGPAEVSESYLKGDTLLEVAQRTGAEAIHPGYGFLSENAGFAEKCADAGIVFIGPPADAIRAMGLKDAAKALMVKAGVPVVPGYHGEGQDPDMLAAEAEKIGYPVLIKAVAGGGGKGMRSVSSPKEFPAALASAQREGQSAFGDSRVLIEKFLTKPRHIEIQVFADSHGNAVHLFERDCSLQRRHQKVIEEAPAPDMPETMREAMGAAAVAAAKAIGYVGAGTIEFIADVSDGLKEDAFYFMEMNTRLQVEHPVTEMITGQDLVEWQLKVAAGGELPCAQEDLSISGHAFEVRLYAEDPANDFLPATGQLLRLRPPRESDGVRIDTGVREGDTVTPFYDPMIAKLIVWDETREMALQKLSAALDEYQVAGVATNLAFLGNIADHPSFAAKDLDTGFIDRFKDDLVPAPLTPTDDDMAIAVSHLLLEREKAHKEMRSATNDPYSPWDDLTAWRPNDTGHDDFKFEINDMEVTIHIVYENGGYQIDLPTGVLPVQAERTADGGILADIAGHKLSAAAVTQGDKIIVMTTGRQVELMQITNDFDDVGGEAGVGAITAPMPGKLIQIFIESGATVNKGDPLVVLEAMKMEHTLTAPRDGTIEDIFFEVGDQVDDGTVLVRLESEETS</sequence>
<evidence type="ECO:0000259" key="10">
    <source>
        <dbReference type="PROSITE" id="PS50979"/>
    </source>
</evidence>
<dbReference type="SUPFAM" id="SSF51230">
    <property type="entry name" value="Single hybrid motif"/>
    <property type="match status" value="1"/>
</dbReference>
<dbReference type="FunFam" id="2.40.50.100:FF:000003">
    <property type="entry name" value="Acetyl-CoA carboxylase biotin carboxyl carrier protein"/>
    <property type="match status" value="1"/>
</dbReference>
<evidence type="ECO:0000256" key="3">
    <source>
        <dbReference type="ARBA" id="ARBA00022741"/>
    </source>
</evidence>